<dbReference type="EMBL" id="AP031322">
    <property type="protein sequence ID" value="BFH72537.1"/>
    <property type="molecule type" value="Genomic_DNA"/>
</dbReference>
<dbReference type="AlphaFoldDB" id="A0AAT9GNU4"/>
<evidence type="ECO:0000313" key="2">
    <source>
        <dbReference type="EMBL" id="BFH72537.1"/>
    </source>
</evidence>
<sequence length="165" mass="20043">MLFYFYIFYISLFIFFVKYFIMEDDNFKRKIIKKIKRVGGNLHYISYVTDIPISKIQKLFKDLLLFHKLSIFPLIEMERIGLNKAVIWCKKTSLKYETAKSLMGPLASLFRGDLEENKFLLMFYTNTSNYKYYKENLDTLFERIGSECEILYIKKYYRYINDEEC</sequence>
<gene>
    <name evidence="2" type="ORF">SJAV_04810</name>
</gene>
<keyword evidence="1" id="KW-0812">Transmembrane</keyword>
<keyword evidence="1" id="KW-0472">Membrane</keyword>
<proteinExistence type="predicted"/>
<accession>A0AAT9GNU4</accession>
<evidence type="ECO:0000256" key="1">
    <source>
        <dbReference type="SAM" id="Phobius"/>
    </source>
</evidence>
<keyword evidence="1" id="KW-1133">Transmembrane helix</keyword>
<organism evidence="2">
    <name type="scientific">Sulfurisphaera javensis</name>
    <dbReference type="NCBI Taxonomy" id="2049879"/>
    <lineage>
        <taxon>Archaea</taxon>
        <taxon>Thermoproteota</taxon>
        <taxon>Thermoprotei</taxon>
        <taxon>Sulfolobales</taxon>
        <taxon>Sulfolobaceae</taxon>
        <taxon>Sulfurisphaera</taxon>
    </lineage>
</organism>
<feature type="transmembrane region" description="Helical" evidence="1">
    <location>
        <begin position="6"/>
        <end position="22"/>
    </location>
</feature>
<protein>
    <submittedName>
        <fullName evidence="2">Uncharacterized protein</fullName>
    </submittedName>
</protein>
<name>A0AAT9GNU4_9CREN</name>
<dbReference type="KEGG" id="sjv:SJAV_04810"/>
<reference evidence="2" key="1">
    <citation type="submission" date="2024-03" db="EMBL/GenBank/DDBJ databases">
        <title>Complete genome sequence of Sulfurisphaera javensis strain KD-1.</title>
        <authorList>
            <person name="Sakai H."/>
            <person name="Nur N."/>
            <person name="Suwanto A."/>
            <person name="Kurosawa N."/>
        </authorList>
    </citation>
    <scope>NUCLEOTIDE SEQUENCE</scope>
    <source>
        <strain evidence="2">KD-1</strain>
    </source>
</reference>